<evidence type="ECO:0000256" key="1">
    <source>
        <dbReference type="SAM" id="Coils"/>
    </source>
</evidence>
<gene>
    <name evidence="2" type="ORF">ALC56_13792</name>
</gene>
<reference evidence="2 3" key="1">
    <citation type="submission" date="2016-03" db="EMBL/GenBank/DDBJ databases">
        <title>Trachymyrmex septentrionalis WGS genome.</title>
        <authorList>
            <person name="Nygaard S."/>
            <person name="Hu H."/>
            <person name="Boomsma J."/>
            <person name="Zhang G."/>
        </authorList>
    </citation>
    <scope>NUCLEOTIDE SEQUENCE [LARGE SCALE GENOMIC DNA]</scope>
    <source>
        <strain evidence="2">Tsep2-gDNA-1</strain>
        <tissue evidence="2">Whole body</tissue>
    </source>
</reference>
<proteinExistence type="predicted"/>
<sequence>NLSNIDIPENAKSILQLGQRFNLPNNVTNKEKITIEFIKRIENNLIKLDERTKNSIRIEYTIYNRGINFLNVKLLIEDGKIIFDNYKKPTNSLFLSHPKFHENNIISLINMLVNRLKQLIEQKHRVVEQEYEITDEQIEIQALLEAKARERERAMLMEQPPPDYSSGEAEPEALPVPSAMIHDHQHPGKRQGVNAVSYTCPCATSRSATWDVRGNRNKSP</sequence>
<dbReference type="AlphaFoldDB" id="A0A151JTK2"/>
<keyword evidence="1" id="KW-0175">Coiled coil</keyword>
<organism evidence="2 3">
    <name type="scientific">Trachymyrmex septentrionalis</name>
    <dbReference type="NCBI Taxonomy" id="34720"/>
    <lineage>
        <taxon>Eukaryota</taxon>
        <taxon>Metazoa</taxon>
        <taxon>Ecdysozoa</taxon>
        <taxon>Arthropoda</taxon>
        <taxon>Hexapoda</taxon>
        <taxon>Insecta</taxon>
        <taxon>Pterygota</taxon>
        <taxon>Neoptera</taxon>
        <taxon>Endopterygota</taxon>
        <taxon>Hymenoptera</taxon>
        <taxon>Apocrita</taxon>
        <taxon>Aculeata</taxon>
        <taxon>Formicoidea</taxon>
        <taxon>Formicidae</taxon>
        <taxon>Myrmicinae</taxon>
        <taxon>Trachymyrmex</taxon>
    </lineage>
</organism>
<dbReference type="Proteomes" id="UP000078541">
    <property type="component" value="Unassembled WGS sequence"/>
</dbReference>
<protein>
    <submittedName>
        <fullName evidence="2">Uncharacterized protein</fullName>
    </submittedName>
</protein>
<evidence type="ECO:0000313" key="2">
    <source>
        <dbReference type="EMBL" id="KYN31909.1"/>
    </source>
</evidence>
<dbReference type="EMBL" id="KQ981960">
    <property type="protein sequence ID" value="KYN31909.1"/>
    <property type="molecule type" value="Genomic_DNA"/>
</dbReference>
<accession>A0A151JTK2</accession>
<feature type="coiled-coil region" evidence="1">
    <location>
        <begin position="109"/>
        <end position="153"/>
    </location>
</feature>
<name>A0A151JTK2_9HYME</name>
<keyword evidence="3" id="KW-1185">Reference proteome</keyword>
<evidence type="ECO:0000313" key="3">
    <source>
        <dbReference type="Proteomes" id="UP000078541"/>
    </source>
</evidence>
<feature type="non-terminal residue" evidence="2">
    <location>
        <position position="1"/>
    </location>
</feature>